<dbReference type="GO" id="GO:0005886">
    <property type="term" value="C:plasma membrane"/>
    <property type="evidence" value="ECO:0007669"/>
    <property type="project" value="UniProtKB-SubCell"/>
</dbReference>
<evidence type="ECO:0000256" key="3">
    <source>
        <dbReference type="ARBA" id="ARBA00022606"/>
    </source>
</evidence>
<keyword evidence="8 11" id="KW-0675">Receptor</keyword>
<name>A0A345BEV9_9NEOP</name>
<proteinExistence type="evidence at transcript level"/>
<evidence type="ECO:0000256" key="2">
    <source>
        <dbReference type="ARBA" id="ARBA00022475"/>
    </source>
</evidence>
<comment type="subcellular location">
    <subcellularLocation>
        <location evidence="1">Cell membrane</location>
        <topology evidence="1">Multi-pass membrane protein</topology>
    </subcellularLocation>
</comment>
<keyword evidence="2" id="KW-1003">Cell membrane</keyword>
<dbReference type="GO" id="GO:0007165">
    <property type="term" value="P:signal transduction"/>
    <property type="evidence" value="ECO:0007669"/>
    <property type="project" value="UniProtKB-KW"/>
</dbReference>
<evidence type="ECO:0000256" key="7">
    <source>
        <dbReference type="ARBA" id="ARBA00023136"/>
    </source>
</evidence>
<reference evidence="11" key="1">
    <citation type="journal article" date="2018" name="Comp. Biochem. Physiol. Part D Genomics Proteomics">
        <title>Analysis of the grapevine moth Lobesia botrana antennal transcriptome and expression of odorant-binding and chemosensory proteins.</title>
        <authorList>
            <person name="Rojas V."/>
            <person name="Jimenez H."/>
            <person name="Palma-Millanao R."/>
            <person name="Gonzalez-Gonzalez A."/>
            <person name="Machuca J."/>
            <person name="Godoy R."/>
            <person name="Ceballos R."/>
            <person name="Mutis A."/>
            <person name="Venthur H."/>
        </authorList>
    </citation>
    <scope>NUCLEOTIDE SEQUENCE</scope>
</reference>
<dbReference type="GO" id="GO:0005549">
    <property type="term" value="F:odorant binding"/>
    <property type="evidence" value="ECO:0007669"/>
    <property type="project" value="InterPro"/>
</dbReference>
<dbReference type="PANTHER" id="PTHR21137">
    <property type="entry name" value="ODORANT RECEPTOR"/>
    <property type="match status" value="1"/>
</dbReference>
<evidence type="ECO:0000256" key="6">
    <source>
        <dbReference type="ARBA" id="ARBA00022989"/>
    </source>
</evidence>
<dbReference type="AlphaFoldDB" id="A0A345BEV9"/>
<sequence>MILIAVPIVIYGATHVTIFFIVLVGYTEAQMIALSEELLNLWEDAVNDVYLNEGLPANENSVLVDQFIKLRLENISKSHVLNIRLIRQVESTFRSGILLQLMCLSMSLVGNLLAGLETTFSQIPVTMLLIGIDCYTGQNLIDASKAFGAAVYRCKWERFDKSNMRLVLIMLQSTQKTMTVSAGGVAGLDYVSFMFIAKSVYQAYAALQSK</sequence>
<evidence type="ECO:0000256" key="8">
    <source>
        <dbReference type="ARBA" id="ARBA00023170"/>
    </source>
</evidence>
<dbReference type="PANTHER" id="PTHR21137:SF35">
    <property type="entry name" value="ODORANT RECEPTOR 19A-RELATED"/>
    <property type="match status" value="1"/>
</dbReference>
<keyword evidence="9" id="KW-0807">Transducer</keyword>
<keyword evidence="3" id="KW-0716">Sensory transduction</keyword>
<keyword evidence="5" id="KW-0552">Olfaction</keyword>
<keyword evidence="7 10" id="KW-0472">Membrane</keyword>
<evidence type="ECO:0000256" key="9">
    <source>
        <dbReference type="ARBA" id="ARBA00023224"/>
    </source>
</evidence>
<protein>
    <submittedName>
        <fullName evidence="11">Odorant receptors OR35.2</fullName>
    </submittedName>
</protein>
<dbReference type="InterPro" id="IPR004117">
    <property type="entry name" value="7tm6_olfct_rcpt"/>
</dbReference>
<dbReference type="Pfam" id="PF02949">
    <property type="entry name" value="7tm_6"/>
    <property type="match status" value="1"/>
</dbReference>
<evidence type="ECO:0000256" key="1">
    <source>
        <dbReference type="ARBA" id="ARBA00004651"/>
    </source>
</evidence>
<keyword evidence="4 10" id="KW-0812">Transmembrane</keyword>
<accession>A0A345BEV9</accession>
<dbReference type="EMBL" id="MG816598">
    <property type="protein sequence ID" value="AXF48783.1"/>
    <property type="molecule type" value="mRNA"/>
</dbReference>
<organism evidence="11">
    <name type="scientific">Lobesia botrana</name>
    <dbReference type="NCBI Taxonomy" id="209534"/>
    <lineage>
        <taxon>Eukaryota</taxon>
        <taxon>Metazoa</taxon>
        <taxon>Ecdysozoa</taxon>
        <taxon>Arthropoda</taxon>
        <taxon>Hexapoda</taxon>
        <taxon>Insecta</taxon>
        <taxon>Pterygota</taxon>
        <taxon>Neoptera</taxon>
        <taxon>Endopterygota</taxon>
        <taxon>Lepidoptera</taxon>
        <taxon>Glossata</taxon>
        <taxon>Ditrysia</taxon>
        <taxon>Tortricoidea</taxon>
        <taxon>Tortricidae</taxon>
        <taxon>Olethreutinae</taxon>
        <taxon>Olethreutini</taxon>
        <taxon>Lobesia</taxon>
    </lineage>
</organism>
<feature type="transmembrane region" description="Helical" evidence="10">
    <location>
        <begin position="6"/>
        <end position="26"/>
    </location>
</feature>
<evidence type="ECO:0000256" key="5">
    <source>
        <dbReference type="ARBA" id="ARBA00022725"/>
    </source>
</evidence>
<evidence type="ECO:0000256" key="4">
    <source>
        <dbReference type="ARBA" id="ARBA00022692"/>
    </source>
</evidence>
<evidence type="ECO:0000313" key="11">
    <source>
        <dbReference type="EMBL" id="AXF48783.1"/>
    </source>
</evidence>
<evidence type="ECO:0000256" key="10">
    <source>
        <dbReference type="SAM" id="Phobius"/>
    </source>
</evidence>
<keyword evidence="6 10" id="KW-1133">Transmembrane helix</keyword>
<dbReference type="GO" id="GO:0004984">
    <property type="term" value="F:olfactory receptor activity"/>
    <property type="evidence" value="ECO:0007669"/>
    <property type="project" value="InterPro"/>
</dbReference>